<evidence type="ECO:0000313" key="3">
    <source>
        <dbReference type="Proteomes" id="UP000002316"/>
    </source>
</evidence>
<accession>D0A6W2</accession>
<reference evidence="3" key="1">
    <citation type="journal article" date="2010" name="PLoS Negl. Trop. Dis.">
        <title>The genome sequence of Trypanosoma brucei gambiense, causative agent of chronic human african trypanosomiasis.</title>
        <authorList>
            <person name="Jackson A.P."/>
            <person name="Sanders M."/>
            <person name="Berry A."/>
            <person name="McQuillan J."/>
            <person name="Aslett M.A."/>
            <person name="Quail M.A."/>
            <person name="Chukualim B."/>
            <person name="Capewell P."/>
            <person name="MacLeod A."/>
            <person name="Melville S.E."/>
            <person name="Gibson W."/>
            <person name="Barry J.D."/>
            <person name="Berriman M."/>
            <person name="Hertz-Fowler C."/>
        </authorList>
    </citation>
    <scope>NUCLEOTIDE SEQUENCE [LARGE SCALE GENOMIC DNA]</scope>
    <source>
        <strain evidence="3">MHOM/CI/86/DAL972</strain>
    </source>
</reference>
<organism evidence="2 3">
    <name type="scientific">Trypanosoma brucei gambiense (strain MHOM/CI/86/DAL972)</name>
    <dbReference type="NCBI Taxonomy" id="679716"/>
    <lineage>
        <taxon>Eukaryota</taxon>
        <taxon>Discoba</taxon>
        <taxon>Euglenozoa</taxon>
        <taxon>Kinetoplastea</taxon>
        <taxon>Metakinetoplastina</taxon>
        <taxon>Trypanosomatida</taxon>
        <taxon>Trypanosomatidae</taxon>
        <taxon>Trypanosoma</taxon>
    </lineage>
</organism>
<dbReference type="EMBL" id="FN554974">
    <property type="protein sequence ID" value="CBH17413.1"/>
    <property type="molecule type" value="Genomic_DNA"/>
</dbReference>
<feature type="compositionally biased region" description="Basic and acidic residues" evidence="1">
    <location>
        <begin position="33"/>
        <end position="46"/>
    </location>
</feature>
<dbReference type="Proteomes" id="UP000002316">
    <property type="component" value="Chromosome 11"/>
</dbReference>
<evidence type="ECO:0000313" key="2">
    <source>
        <dbReference type="EMBL" id="CBH17413.1"/>
    </source>
</evidence>
<proteinExistence type="predicted"/>
<name>D0A6W2_TRYB9</name>
<dbReference type="RefSeq" id="XP_011779677.1">
    <property type="nucleotide sequence ID" value="XM_011781375.1"/>
</dbReference>
<evidence type="ECO:0000256" key="1">
    <source>
        <dbReference type="SAM" id="MobiDB-lite"/>
    </source>
</evidence>
<dbReference type="VEuPathDB" id="TriTrypDB:Tbg972.11.5310"/>
<dbReference type="OrthoDB" id="271770at2759"/>
<sequence length="109" mass="12675">MAGIERLRKEVEQLRSETNRLKENLKLQNPQSVRERSGSDRQHMEVESFRAQIRKHHADAPILKLHDELLRAEQRCTQYADALAESKGNFVNMKRLYQELSDILDGCSA</sequence>
<gene>
    <name evidence="2" type="ORF">TbgDal_XI5310</name>
</gene>
<feature type="region of interest" description="Disordered" evidence="1">
    <location>
        <begin position="21"/>
        <end position="46"/>
    </location>
</feature>
<dbReference type="KEGG" id="tbg:TbgDal_XI5310"/>
<dbReference type="AlphaFoldDB" id="D0A6W2"/>
<dbReference type="GeneID" id="23867532"/>
<protein>
    <submittedName>
        <fullName evidence="2">Uncharacterized protein</fullName>
    </submittedName>
</protein>